<dbReference type="InParanoid" id="K0IJ60"/>
<organism evidence="1 2">
    <name type="scientific">Nitrososphaera gargensis (strain Ga9.2)</name>
    <dbReference type="NCBI Taxonomy" id="1237085"/>
    <lineage>
        <taxon>Archaea</taxon>
        <taxon>Nitrososphaerota</taxon>
        <taxon>Nitrososphaeria</taxon>
        <taxon>Nitrososphaerales</taxon>
        <taxon>Nitrososphaeraceae</taxon>
        <taxon>Nitrososphaera</taxon>
    </lineage>
</organism>
<sequence>MSEGIANRIHHLVEAMNRLELQIANETEVLKDHYVKAAAAMPEGKNYFLNGVQTGSVVKSYLLTRRGVEVPGEGIIQIPEFIDNVLRFANYPKRKIEVLNDLATHLQNVYALVGSQEAH</sequence>
<dbReference type="KEGG" id="nga:Ngar_c12990"/>
<dbReference type="AlphaFoldDB" id="K0IJ60"/>
<dbReference type="BioCyc" id="CNIT1237085:G1324-1297-MONOMER"/>
<evidence type="ECO:0000313" key="2">
    <source>
        <dbReference type="Proteomes" id="UP000008037"/>
    </source>
</evidence>
<dbReference type="EMBL" id="CP002408">
    <property type="protein sequence ID" value="AFU58237.1"/>
    <property type="molecule type" value="Genomic_DNA"/>
</dbReference>
<dbReference type="Proteomes" id="UP000008037">
    <property type="component" value="Chromosome"/>
</dbReference>
<name>K0IJ60_NITGG</name>
<evidence type="ECO:0000313" key="1">
    <source>
        <dbReference type="EMBL" id="AFU58237.1"/>
    </source>
</evidence>
<dbReference type="RefSeq" id="WP_015018774.1">
    <property type="nucleotide sequence ID" value="NC_018719.1"/>
</dbReference>
<protein>
    <submittedName>
        <fullName evidence="1">Uncharacterized protein</fullName>
    </submittedName>
</protein>
<reference evidence="1 2" key="1">
    <citation type="journal article" date="2012" name="Environ. Microbiol.">
        <title>The genome of the ammonia-oxidizing Candidatus Nitrososphaera gargensis: insights into metabolic versatility and environmental adaptations.</title>
        <authorList>
            <person name="Spang A."/>
            <person name="Poehlein A."/>
            <person name="Offre P."/>
            <person name="Zumbragel S."/>
            <person name="Haider S."/>
            <person name="Rychlik N."/>
            <person name="Nowka B."/>
            <person name="Schmeisser C."/>
            <person name="Lebedeva E.V."/>
            <person name="Rattei T."/>
            <person name="Bohm C."/>
            <person name="Schmid M."/>
            <person name="Galushko A."/>
            <person name="Hatzenpichler R."/>
            <person name="Weinmaier T."/>
            <person name="Daniel R."/>
            <person name="Schleper C."/>
            <person name="Spieck E."/>
            <person name="Streit W."/>
            <person name="Wagner M."/>
        </authorList>
    </citation>
    <scope>NUCLEOTIDE SEQUENCE [LARGE SCALE GENOMIC DNA]</scope>
    <source>
        <strain evidence="2">Ga9.2</strain>
    </source>
</reference>
<keyword evidence="2" id="KW-1185">Reference proteome</keyword>
<gene>
    <name evidence="1" type="ordered locus">Ngar_c12990</name>
</gene>
<proteinExistence type="predicted"/>
<dbReference type="STRING" id="1237085.Ngar_c12990"/>
<dbReference type="HOGENOM" id="CLU_2056127_0_0_2"/>
<dbReference type="GeneID" id="13797558"/>
<accession>K0IJ60</accession>